<keyword evidence="3" id="KW-1185">Reference proteome</keyword>
<dbReference type="Gene3D" id="1.20.120.330">
    <property type="entry name" value="Nucleotidyltransferases domain 2"/>
    <property type="match status" value="1"/>
</dbReference>
<dbReference type="Proteomes" id="UP001157947">
    <property type="component" value="Unassembled WGS sequence"/>
</dbReference>
<dbReference type="Pfam" id="PF05168">
    <property type="entry name" value="HEPN"/>
    <property type="match status" value="1"/>
</dbReference>
<feature type="domain" description="HEPN" evidence="1">
    <location>
        <begin position="5"/>
        <end position="120"/>
    </location>
</feature>
<dbReference type="InterPro" id="IPR007842">
    <property type="entry name" value="HEPN_dom"/>
</dbReference>
<proteinExistence type="predicted"/>
<dbReference type="EMBL" id="FXTX01000004">
    <property type="protein sequence ID" value="SMP06818.1"/>
    <property type="molecule type" value="Genomic_DNA"/>
</dbReference>
<organism evidence="2 3">
    <name type="scientific">Venenivibrio stagnispumantis</name>
    <dbReference type="NCBI Taxonomy" id="407998"/>
    <lineage>
        <taxon>Bacteria</taxon>
        <taxon>Pseudomonadati</taxon>
        <taxon>Aquificota</taxon>
        <taxon>Aquificia</taxon>
        <taxon>Aquificales</taxon>
        <taxon>Hydrogenothermaceae</taxon>
        <taxon>Venenivibrio</taxon>
    </lineage>
</organism>
<sequence>MKEIYRKKSLERLEIAIISKEKGLYNALVSNLYFSVFNYMQSILGKAPQGKWKHISLAKAFSKKCYEKEILNPQILKEFVDKYEQLYEFRVLSDYKAYIFTNEDKLKIDYIYEFFKEVIKNGKDN</sequence>
<accession>A0AA45WKC2</accession>
<evidence type="ECO:0000313" key="3">
    <source>
        <dbReference type="Proteomes" id="UP001157947"/>
    </source>
</evidence>
<name>A0AA45WKC2_9AQUI</name>
<dbReference type="RefSeq" id="WP_265134461.1">
    <property type="nucleotide sequence ID" value="NZ_FXTX01000004.1"/>
</dbReference>
<comment type="caution">
    <text evidence="2">The sequence shown here is derived from an EMBL/GenBank/DDBJ whole genome shotgun (WGS) entry which is preliminary data.</text>
</comment>
<evidence type="ECO:0000313" key="2">
    <source>
        <dbReference type="EMBL" id="SMP06818.1"/>
    </source>
</evidence>
<reference evidence="2" key="1">
    <citation type="submission" date="2017-05" db="EMBL/GenBank/DDBJ databases">
        <authorList>
            <person name="Varghese N."/>
            <person name="Submissions S."/>
        </authorList>
    </citation>
    <scope>NUCLEOTIDE SEQUENCE</scope>
    <source>
        <strain evidence="2">DSM 18763</strain>
    </source>
</reference>
<dbReference type="AlphaFoldDB" id="A0AA45WKC2"/>
<protein>
    <submittedName>
        <fullName evidence="2">HEPN domain-containing protein</fullName>
    </submittedName>
</protein>
<evidence type="ECO:0000259" key="1">
    <source>
        <dbReference type="Pfam" id="PF05168"/>
    </source>
</evidence>
<gene>
    <name evidence="2" type="ORF">SAMN06264868_10485</name>
</gene>